<protein>
    <submittedName>
        <fullName evidence="2">Uncharacterized protein</fullName>
    </submittedName>
</protein>
<proteinExistence type="predicted"/>
<sequence>MSGEVLFVIFWRKHFSVVSPRDADVNSSDRSEDSTRNGAGR</sequence>
<feature type="compositionally biased region" description="Basic and acidic residues" evidence="1">
    <location>
        <begin position="21"/>
        <end position="35"/>
    </location>
</feature>
<dbReference type="AlphaFoldDB" id="A0A1R4IU12"/>
<reference evidence="3" key="1">
    <citation type="submission" date="2017-02" db="EMBL/GenBank/DDBJ databases">
        <authorList>
            <person name="Dridi B."/>
        </authorList>
    </citation>
    <scope>NUCLEOTIDE SEQUENCE [LARGE SCALE GENOMIC DNA]</scope>
    <source>
        <strain evidence="3">EB411</strain>
    </source>
</reference>
<evidence type="ECO:0000256" key="1">
    <source>
        <dbReference type="SAM" id="MobiDB-lite"/>
    </source>
</evidence>
<organism evidence="2 3">
    <name type="scientific">Mycetocola reblochoni REB411</name>
    <dbReference type="NCBI Taxonomy" id="1255698"/>
    <lineage>
        <taxon>Bacteria</taxon>
        <taxon>Bacillati</taxon>
        <taxon>Actinomycetota</taxon>
        <taxon>Actinomycetes</taxon>
        <taxon>Micrococcales</taxon>
        <taxon>Microbacteriaceae</taxon>
        <taxon>Mycetocola</taxon>
    </lineage>
</organism>
<dbReference type="EMBL" id="FUKR01000022">
    <property type="protein sequence ID" value="SJN23198.1"/>
    <property type="molecule type" value="Genomic_DNA"/>
</dbReference>
<feature type="region of interest" description="Disordered" evidence="1">
    <location>
        <begin position="20"/>
        <end position="41"/>
    </location>
</feature>
<keyword evidence="3" id="KW-1185">Reference proteome</keyword>
<evidence type="ECO:0000313" key="3">
    <source>
        <dbReference type="Proteomes" id="UP000196778"/>
    </source>
</evidence>
<gene>
    <name evidence="2" type="ORF">FM119_03525</name>
</gene>
<name>A0A1R4IU12_9MICO</name>
<dbReference type="Proteomes" id="UP000196778">
    <property type="component" value="Unassembled WGS sequence"/>
</dbReference>
<evidence type="ECO:0000313" key="2">
    <source>
        <dbReference type="EMBL" id="SJN23198.1"/>
    </source>
</evidence>
<accession>A0A1R4IU12</accession>